<dbReference type="PANTHER" id="PTHR42115">
    <property type="entry name" value="BETA-SYNTHASE (BETA-THIONASE), PUTATIVE (AFU_ORTHOLOGUE AFUA_3G08420)-RELATED"/>
    <property type="match status" value="1"/>
</dbReference>
<dbReference type="SUPFAM" id="SSF54631">
    <property type="entry name" value="CBS-domain pair"/>
    <property type="match status" value="1"/>
</dbReference>
<dbReference type="PANTHER" id="PTHR42115:SF1">
    <property type="entry name" value="BETA-SYNTHASE (BETA-THIONASE), PUTATIVE (AFU_ORTHOLOGUE AFUA_3G08420)-RELATED"/>
    <property type="match status" value="1"/>
</dbReference>
<feature type="region of interest" description="Disordered" evidence="1">
    <location>
        <begin position="1"/>
        <end position="20"/>
    </location>
</feature>
<dbReference type="InParanoid" id="A0A1V8SJT4"/>
<dbReference type="EMBL" id="NAJO01000040">
    <property type="protein sequence ID" value="OQN99343.1"/>
    <property type="molecule type" value="Genomic_DNA"/>
</dbReference>
<organism evidence="2 3">
    <name type="scientific">Cryoendolithus antarcticus</name>
    <dbReference type="NCBI Taxonomy" id="1507870"/>
    <lineage>
        <taxon>Eukaryota</taxon>
        <taxon>Fungi</taxon>
        <taxon>Dikarya</taxon>
        <taxon>Ascomycota</taxon>
        <taxon>Pezizomycotina</taxon>
        <taxon>Dothideomycetes</taxon>
        <taxon>Dothideomycetidae</taxon>
        <taxon>Cladosporiales</taxon>
        <taxon>Cladosporiaceae</taxon>
        <taxon>Cryoendolithus</taxon>
    </lineage>
</organism>
<keyword evidence="3" id="KW-1185">Reference proteome</keyword>
<name>A0A1V8SJT4_9PEZI</name>
<evidence type="ECO:0000256" key="1">
    <source>
        <dbReference type="SAM" id="MobiDB-lite"/>
    </source>
</evidence>
<evidence type="ECO:0008006" key="4">
    <source>
        <dbReference type="Google" id="ProtNLM"/>
    </source>
</evidence>
<comment type="caution">
    <text evidence="2">The sequence shown here is derived from an EMBL/GenBank/DDBJ whole genome shotgun (WGS) entry which is preliminary data.</text>
</comment>
<evidence type="ECO:0000313" key="2">
    <source>
        <dbReference type="EMBL" id="OQN99343.1"/>
    </source>
</evidence>
<gene>
    <name evidence="2" type="ORF">B0A48_14320</name>
</gene>
<proteinExistence type="predicted"/>
<accession>A0A1V8SJT4</accession>
<evidence type="ECO:0000313" key="3">
    <source>
        <dbReference type="Proteomes" id="UP000192596"/>
    </source>
</evidence>
<sequence length="281" mass="30904">MSHPNPPLTADPGAPQQSTSQWANKFRGANIEDLDPPPALSVHPQTPIHQALLTAFERDYTHLTVLHPETKSLLGYISVPSIKTQLASKAVSEVDSVEKAMVSFKRKGRTYKLITMETPLEELQAFFEGAGTGRKEEFAVVTDPARRFVLGVATRGDLEEFVKRRPAGGETVDDLKEARIRVRHLGQLQGQAKPGGLRRHILEPLRVLNDKGRPDPPIHSFNRVAKILASQGSVAANAIVTIVSAAPRRSGWHGYHELDGRVDDMVDLLTNRSSPQTPEQS</sequence>
<protein>
    <recommendedName>
        <fullName evidence="4">CBS domain-containing protein</fullName>
    </recommendedName>
</protein>
<dbReference type="Gene3D" id="3.10.580.10">
    <property type="entry name" value="CBS-domain"/>
    <property type="match status" value="1"/>
</dbReference>
<dbReference type="STRING" id="1507870.A0A1V8SJT4"/>
<dbReference type="InterPro" id="IPR046342">
    <property type="entry name" value="CBS_dom_sf"/>
</dbReference>
<dbReference type="AlphaFoldDB" id="A0A1V8SJT4"/>
<dbReference type="OrthoDB" id="2536440at2759"/>
<dbReference type="Proteomes" id="UP000192596">
    <property type="component" value="Unassembled WGS sequence"/>
</dbReference>
<reference evidence="3" key="1">
    <citation type="submission" date="2017-03" db="EMBL/GenBank/DDBJ databases">
        <title>Genomes of endolithic fungi from Antarctica.</title>
        <authorList>
            <person name="Coleine C."/>
            <person name="Masonjones S."/>
            <person name="Stajich J.E."/>
        </authorList>
    </citation>
    <scope>NUCLEOTIDE SEQUENCE [LARGE SCALE GENOMIC DNA]</scope>
    <source>
        <strain evidence="3">CCFEE 5527</strain>
    </source>
</reference>